<evidence type="ECO:0000313" key="9">
    <source>
        <dbReference type="Proteomes" id="UP000249873"/>
    </source>
</evidence>
<feature type="transmembrane region" description="Helical" evidence="6">
    <location>
        <begin position="301"/>
        <end position="318"/>
    </location>
</feature>
<organism evidence="8 9">
    <name type="scientific">Arcticibacterium luteifluviistationis</name>
    <dbReference type="NCBI Taxonomy" id="1784714"/>
    <lineage>
        <taxon>Bacteria</taxon>
        <taxon>Pseudomonadati</taxon>
        <taxon>Bacteroidota</taxon>
        <taxon>Cytophagia</taxon>
        <taxon>Cytophagales</taxon>
        <taxon>Leadbetterellaceae</taxon>
        <taxon>Arcticibacterium</taxon>
    </lineage>
</organism>
<dbReference type="EMBL" id="CP029480">
    <property type="protein sequence ID" value="AWV97899.1"/>
    <property type="molecule type" value="Genomic_DNA"/>
</dbReference>
<dbReference type="InterPro" id="IPR003594">
    <property type="entry name" value="HATPase_dom"/>
</dbReference>
<dbReference type="Pfam" id="PF02518">
    <property type="entry name" value="HATPase_c"/>
    <property type="match status" value="1"/>
</dbReference>
<dbReference type="KEGG" id="als:DJ013_06850"/>
<dbReference type="PANTHER" id="PTHR24421">
    <property type="entry name" value="NITRATE/NITRITE SENSOR PROTEIN NARX-RELATED"/>
    <property type="match status" value="1"/>
</dbReference>
<dbReference type="AlphaFoldDB" id="A0A2Z4G9J0"/>
<keyword evidence="3" id="KW-0808">Transferase</keyword>
<feature type="transmembrane region" description="Helical" evidence="6">
    <location>
        <begin position="174"/>
        <end position="194"/>
    </location>
</feature>
<dbReference type="GO" id="GO:0000160">
    <property type="term" value="P:phosphorelay signal transduction system"/>
    <property type="evidence" value="ECO:0007669"/>
    <property type="project" value="UniProtKB-KW"/>
</dbReference>
<evidence type="ECO:0000256" key="5">
    <source>
        <dbReference type="ARBA" id="ARBA00023012"/>
    </source>
</evidence>
<keyword evidence="6" id="KW-0472">Membrane</keyword>
<evidence type="ECO:0000256" key="4">
    <source>
        <dbReference type="ARBA" id="ARBA00022777"/>
    </source>
</evidence>
<feature type="transmembrane region" description="Helical" evidence="6">
    <location>
        <begin position="330"/>
        <end position="350"/>
    </location>
</feature>
<evidence type="ECO:0000256" key="2">
    <source>
        <dbReference type="ARBA" id="ARBA00012438"/>
    </source>
</evidence>
<feature type="transmembrane region" description="Helical" evidence="6">
    <location>
        <begin position="237"/>
        <end position="258"/>
    </location>
</feature>
<dbReference type="InterPro" id="IPR050482">
    <property type="entry name" value="Sensor_HK_TwoCompSys"/>
</dbReference>
<comment type="catalytic activity">
    <reaction evidence="1">
        <text>ATP + protein L-histidine = ADP + protein N-phospho-L-histidine.</text>
        <dbReference type="EC" id="2.7.13.3"/>
    </reaction>
</comment>
<dbReference type="EC" id="2.7.13.3" evidence="2"/>
<keyword evidence="9" id="KW-1185">Reference proteome</keyword>
<dbReference type="InterPro" id="IPR011622">
    <property type="entry name" value="7TMR_DISM_rcpt_extracell_dom2"/>
</dbReference>
<dbReference type="RefSeq" id="WP_111371001.1">
    <property type="nucleotide sequence ID" value="NZ_CP029480.1"/>
</dbReference>
<dbReference type="Gene3D" id="2.60.40.2380">
    <property type="match status" value="1"/>
</dbReference>
<keyword evidence="5" id="KW-0902">Two-component regulatory system</keyword>
<dbReference type="SUPFAM" id="SSF55874">
    <property type="entry name" value="ATPase domain of HSP90 chaperone/DNA topoisomerase II/histidine kinase"/>
    <property type="match status" value="1"/>
</dbReference>
<accession>A0A2Z4G9J0</accession>
<reference evidence="8 9" key="1">
    <citation type="submission" date="2018-05" db="EMBL/GenBank/DDBJ databases">
        <title>Complete genome sequence of Arcticibacterium luteifluviistationis SM1504T, a cytophagaceae bacterium isolated from Arctic surface seawater.</title>
        <authorList>
            <person name="Li Y."/>
            <person name="Qin Q.-L."/>
        </authorList>
    </citation>
    <scope>NUCLEOTIDE SEQUENCE [LARGE SCALE GENOMIC DNA]</scope>
    <source>
        <strain evidence="8 9">SM1504</strain>
    </source>
</reference>
<dbReference type="PANTHER" id="PTHR24421:SF10">
    <property type="entry name" value="NITRATE_NITRITE SENSOR PROTEIN NARQ"/>
    <property type="match status" value="1"/>
</dbReference>
<evidence type="ECO:0000313" key="8">
    <source>
        <dbReference type="EMBL" id="AWV97899.1"/>
    </source>
</evidence>
<evidence type="ECO:0000256" key="6">
    <source>
        <dbReference type="SAM" id="Phobius"/>
    </source>
</evidence>
<keyword evidence="4" id="KW-0418">Kinase</keyword>
<feature type="domain" description="Histidine kinase/HSP90-like ATPase" evidence="7">
    <location>
        <begin position="510"/>
        <end position="599"/>
    </location>
</feature>
<dbReference type="Pfam" id="PF07696">
    <property type="entry name" value="7TMR-DISMED2"/>
    <property type="match status" value="1"/>
</dbReference>
<name>A0A2Z4G9J0_9BACT</name>
<feature type="transmembrane region" description="Helical" evidence="6">
    <location>
        <begin position="206"/>
        <end position="225"/>
    </location>
</feature>
<protein>
    <recommendedName>
        <fullName evidence="2">histidine kinase</fullName>
        <ecNumber evidence="2">2.7.13.3</ecNumber>
    </recommendedName>
</protein>
<evidence type="ECO:0000259" key="7">
    <source>
        <dbReference type="SMART" id="SM00387"/>
    </source>
</evidence>
<sequence>MLYLILLAILSSCTLKDQKVRNMVPELVELKEIVCLVDSTDALEIEDVAKNPQLFKPYAGPELNYGHLRKALWVKLTFENKTDIAQKFYISSDQVILEDVRFFSKTAEGWNIEKSAWGLAASKKKTDSYLHAFPLEFLPKETKTYFVRIRNQYQVVRYPIHIFSEVQFYQHSNFYVFLDGLVIMALITSILYVFYNLIFSRKDRILIYYMLYAVNFLAFYAIRIASPTHIAEAHPPLLNYFVTIFIFISTYAFVKFGIRFIDPDKEDKHPIIENIIDVFFVLAILASLFPKYSDAQALNTIKLIFFTGSIAYLIWYMCMRFRKSLLSRIYFFMGMPLIVSGLVEGLTNVFGILKVPNQFFEAFRMSIVIEMLYILFAYIYREKILTAQIQSKLRETELELLRSKIDSQEAEQKRISGDLHDDLGGTLSTLKRLIFDNLIGNVKEIEANKIKKLTQKAADDLRRIAHALMPPEFEISGLTESVKELLKNNNSEKKKIQFLQHGKAHKLHSSIELNIFRIVSEIIQNINKHSKATKVLVQFIWSENELTMMVEDNGSDFKEAHSGLGMKNMKMRAEYIGGFINFDSNGLESTITLEVPINES</sequence>
<dbReference type="SMART" id="SM00387">
    <property type="entry name" value="HATPase_c"/>
    <property type="match status" value="1"/>
</dbReference>
<proteinExistence type="predicted"/>
<keyword evidence="6" id="KW-0812">Transmembrane</keyword>
<evidence type="ECO:0000256" key="3">
    <source>
        <dbReference type="ARBA" id="ARBA00022679"/>
    </source>
</evidence>
<evidence type="ECO:0000256" key="1">
    <source>
        <dbReference type="ARBA" id="ARBA00000085"/>
    </source>
</evidence>
<dbReference type="CDD" id="cd16917">
    <property type="entry name" value="HATPase_UhpB-NarQ-NarX-like"/>
    <property type="match status" value="1"/>
</dbReference>
<dbReference type="InterPro" id="IPR036890">
    <property type="entry name" value="HATPase_C_sf"/>
</dbReference>
<dbReference type="InterPro" id="IPR011623">
    <property type="entry name" value="7TMR_DISM_rcpt_extracell_dom1"/>
</dbReference>
<dbReference type="OrthoDB" id="613787at2"/>
<dbReference type="Pfam" id="PF07695">
    <property type="entry name" value="7TMR-DISM_7TM"/>
    <property type="match status" value="1"/>
</dbReference>
<feature type="transmembrane region" description="Helical" evidence="6">
    <location>
        <begin position="270"/>
        <end position="289"/>
    </location>
</feature>
<keyword evidence="6" id="KW-1133">Transmembrane helix</keyword>
<dbReference type="Proteomes" id="UP000249873">
    <property type="component" value="Chromosome"/>
</dbReference>
<dbReference type="Gene3D" id="3.30.565.10">
    <property type="entry name" value="Histidine kinase-like ATPase, C-terminal domain"/>
    <property type="match status" value="1"/>
</dbReference>
<dbReference type="GO" id="GO:0004673">
    <property type="term" value="F:protein histidine kinase activity"/>
    <property type="evidence" value="ECO:0007669"/>
    <property type="project" value="UniProtKB-EC"/>
</dbReference>
<feature type="transmembrane region" description="Helical" evidence="6">
    <location>
        <begin position="362"/>
        <end position="380"/>
    </location>
</feature>
<gene>
    <name evidence="8" type="ORF">DJ013_06850</name>
</gene>